<name>A0AAV5HYJ4_9ROSI</name>
<evidence type="ECO:0000313" key="2">
    <source>
        <dbReference type="Proteomes" id="UP001054252"/>
    </source>
</evidence>
<comment type="caution">
    <text evidence="1">The sequence shown here is derived from an EMBL/GenBank/DDBJ whole genome shotgun (WGS) entry which is preliminary data.</text>
</comment>
<sequence length="214" mass="23624">MMGSVGNLYESIENLNDTYMQAPEAKDALLKPHVFAPAVPLLLPGTQTSIPTSYYMCSSYCWNNVAKEPTANSPQCGHLMNAKVTSIGSPDADNQSSFAITLYKCNRNSPYMTDVALIICPKCNTKLRRLQVLPVKPPNKQSPSWRAVGFVKGVVTYIVMDNLEVKPMSTISSISILNEFNIKEVSSLEERVVDVGMDQAFNYLLACGNPFHHI</sequence>
<dbReference type="PANTHER" id="PTHR33103:SF19">
    <property type="entry name" value="OS09G0544700 PROTEIN"/>
    <property type="match status" value="1"/>
</dbReference>
<organism evidence="1 2">
    <name type="scientific">Rubroshorea leprosula</name>
    <dbReference type="NCBI Taxonomy" id="152421"/>
    <lineage>
        <taxon>Eukaryota</taxon>
        <taxon>Viridiplantae</taxon>
        <taxon>Streptophyta</taxon>
        <taxon>Embryophyta</taxon>
        <taxon>Tracheophyta</taxon>
        <taxon>Spermatophyta</taxon>
        <taxon>Magnoliopsida</taxon>
        <taxon>eudicotyledons</taxon>
        <taxon>Gunneridae</taxon>
        <taxon>Pentapetalae</taxon>
        <taxon>rosids</taxon>
        <taxon>malvids</taxon>
        <taxon>Malvales</taxon>
        <taxon>Dipterocarpaceae</taxon>
        <taxon>Rubroshorea</taxon>
    </lineage>
</organism>
<protein>
    <submittedName>
        <fullName evidence="1">Uncharacterized protein</fullName>
    </submittedName>
</protein>
<dbReference type="Pfam" id="PF05056">
    <property type="entry name" value="DUF674"/>
    <property type="match status" value="2"/>
</dbReference>
<dbReference type="Proteomes" id="UP001054252">
    <property type="component" value="Unassembled WGS sequence"/>
</dbReference>
<dbReference type="EMBL" id="BPVZ01000005">
    <property type="protein sequence ID" value="GKU91860.1"/>
    <property type="molecule type" value="Genomic_DNA"/>
</dbReference>
<accession>A0AAV5HYJ4</accession>
<dbReference type="InterPro" id="IPR007750">
    <property type="entry name" value="DUF674"/>
</dbReference>
<keyword evidence="2" id="KW-1185">Reference proteome</keyword>
<dbReference type="PANTHER" id="PTHR33103">
    <property type="entry name" value="OS01G0153900 PROTEIN"/>
    <property type="match status" value="1"/>
</dbReference>
<reference evidence="1 2" key="1">
    <citation type="journal article" date="2021" name="Commun. Biol.">
        <title>The genome of Shorea leprosula (Dipterocarpaceae) highlights the ecological relevance of drought in aseasonal tropical rainforests.</title>
        <authorList>
            <person name="Ng K.K.S."/>
            <person name="Kobayashi M.J."/>
            <person name="Fawcett J.A."/>
            <person name="Hatakeyama M."/>
            <person name="Paape T."/>
            <person name="Ng C.H."/>
            <person name="Ang C.C."/>
            <person name="Tnah L.H."/>
            <person name="Lee C.T."/>
            <person name="Nishiyama T."/>
            <person name="Sese J."/>
            <person name="O'Brien M.J."/>
            <person name="Copetti D."/>
            <person name="Mohd Noor M.I."/>
            <person name="Ong R.C."/>
            <person name="Putra M."/>
            <person name="Sireger I.Z."/>
            <person name="Indrioko S."/>
            <person name="Kosugi Y."/>
            <person name="Izuno A."/>
            <person name="Isagi Y."/>
            <person name="Lee S.L."/>
            <person name="Shimizu K.K."/>
        </authorList>
    </citation>
    <scope>NUCLEOTIDE SEQUENCE [LARGE SCALE GENOMIC DNA]</scope>
    <source>
        <strain evidence="1">214</strain>
    </source>
</reference>
<proteinExistence type="predicted"/>
<gene>
    <name evidence="1" type="ORF">SLEP1_g5674</name>
</gene>
<dbReference type="AlphaFoldDB" id="A0AAV5HYJ4"/>
<evidence type="ECO:0000313" key="1">
    <source>
        <dbReference type="EMBL" id="GKU91860.1"/>
    </source>
</evidence>